<name>A0A918CGG6_AGRME</name>
<feature type="region of interest" description="Disordered" evidence="1">
    <location>
        <begin position="36"/>
        <end position="60"/>
    </location>
</feature>
<sequence>MRSSARELGRARRAAAIVAISAAALATAGCQAPPWLNPTDAPASTPPATSAPPAPIQNDLASGSATRTMEVGAITLTADYWSTLSMDRWTAAAQKPLTFSLRSTVTPSDGQKVYLSRVTATPVVRAADGGELPGFDPIVDQSTVAPGYLVLDPYTYSQTFTLPPLDPRAASVELSMRYELLLQSTPTSSDYAKQTAVDTLVIAISSGDATAEPSQTPSP</sequence>
<dbReference type="AlphaFoldDB" id="A0A918CGG6"/>
<reference evidence="3" key="2">
    <citation type="submission" date="2020-09" db="EMBL/GenBank/DDBJ databases">
        <authorList>
            <person name="Sun Q."/>
            <person name="Ohkuma M."/>
        </authorList>
    </citation>
    <scope>NUCLEOTIDE SEQUENCE</scope>
    <source>
        <strain evidence="3">JCM 3346</strain>
    </source>
</reference>
<feature type="chain" id="PRO_5039621682" evidence="2">
    <location>
        <begin position="29"/>
        <end position="219"/>
    </location>
</feature>
<keyword evidence="4" id="KW-1185">Reference proteome</keyword>
<evidence type="ECO:0000256" key="1">
    <source>
        <dbReference type="SAM" id="MobiDB-lite"/>
    </source>
</evidence>
<gene>
    <name evidence="3" type="ORF">GCM10010196_12700</name>
</gene>
<feature type="signal peptide" evidence="2">
    <location>
        <begin position="1"/>
        <end position="28"/>
    </location>
</feature>
<feature type="compositionally biased region" description="Low complexity" evidence="1">
    <location>
        <begin position="38"/>
        <end position="48"/>
    </location>
</feature>
<dbReference type="RefSeq" id="WP_229781550.1">
    <property type="nucleotide sequence ID" value="NZ_BMRJ01000001.1"/>
</dbReference>
<reference evidence="3" key="1">
    <citation type="journal article" date="2014" name="Int. J. Syst. Evol. Microbiol.">
        <title>Complete genome sequence of Corynebacterium casei LMG S-19264T (=DSM 44701T), isolated from a smear-ripened cheese.</title>
        <authorList>
            <consortium name="US DOE Joint Genome Institute (JGI-PGF)"/>
            <person name="Walter F."/>
            <person name="Albersmeier A."/>
            <person name="Kalinowski J."/>
            <person name="Ruckert C."/>
        </authorList>
    </citation>
    <scope>NUCLEOTIDE SEQUENCE</scope>
    <source>
        <strain evidence="3">JCM 3346</strain>
    </source>
</reference>
<proteinExistence type="predicted"/>
<evidence type="ECO:0000313" key="3">
    <source>
        <dbReference type="EMBL" id="GGR20793.1"/>
    </source>
</evidence>
<evidence type="ECO:0000313" key="4">
    <source>
        <dbReference type="Proteomes" id="UP000610303"/>
    </source>
</evidence>
<dbReference type="Proteomes" id="UP000610303">
    <property type="component" value="Unassembled WGS sequence"/>
</dbReference>
<evidence type="ECO:0000256" key="2">
    <source>
        <dbReference type="SAM" id="SignalP"/>
    </source>
</evidence>
<accession>A0A918CGG6</accession>
<protein>
    <submittedName>
        <fullName evidence="3">Uncharacterized protein</fullName>
    </submittedName>
</protein>
<dbReference type="PROSITE" id="PS51257">
    <property type="entry name" value="PROKAR_LIPOPROTEIN"/>
    <property type="match status" value="1"/>
</dbReference>
<comment type="caution">
    <text evidence="3">The sequence shown here is derived from an EMBL/GenBank/DDBJ whole genome shotgun (WGS) entry which is preliminary data.</text>
</comment>
<keyword evidence="2" id="KW-0732">Signal</keyword>
<dbReference type="EMBL" id="BMRJ01000001">
    <property type="protein sequence ID" value="GGR20793.1"/>
    <property type="molecule type" value="Genomic_DNA"/>
</dbReference>
<organism evidence="3 4">
    <name type="scientific">Agromyces mediolanus</name>
    <name type="common">Corynebacterium mediolanum</name>
    <dbReference type="NCBI Taxonomy" id="41986"/>
    <lineage>
        <taxon>Bacteria</taxon>
        <taxon>Bacillati</taxon>
        <taxon>Actinomycetota</taxon>
        <taxon>Actinomycetes</taxon>
        <taxon>Micrococcales</taxon>
        <taxon>Microbacteriaceae</taxon>
        <taxon>Agromyces</taxon>
    </lineage>
</organism>